<dbReference type="PANTHER" id="PTHR12761">
    <property type="entry name" value="HERMANSKY-PUDLAK SYNDROME PROTEIN 1"/>
    <property type="match status" value="1"/>
</dbReference>
<evidence type="ECO:0000259" key="5">
    <source>
        <dbReference type="Pfam" id="PF19038"/>
    </source>
</evidence>
<name>A0A8K0BTF8_9AVES</name>
<dbReference type="GO" id="GO:0031085">
    <property type="term" value="C:BLOC-3 complex"/>
    <property type="evidence" value="ECO:0007669"/>
    <property type="project" value="TreeGrafter"/>
</dbReference>
<comment type="caution">
    <text evidence="6">The sequence shown here is derived from an EMBL/GenBank/DDBJ whole genome shotgun (WGS) entry which is preliminary data.</text>
</comment>
<sequence>MRCVLIASTAAELLFYWADAAFLRRLRPPHAGQVGRDGTGRRGCGKGVRGRAWALTWGCVPQGPALEDSLNTLFAPLIISCAALLEKLADTYTCFATEHGRHLHVLHMFGDCLYIAVNGDGTESEDDLRRTLFVLRRLVEAHCGLVTLDSHLIRKELRPADSEQRERVWSLLRGLLETYSHLREEDQSFAVEAVERLIHPQLCEQCIEFLERQVVQYINTSPERSGDEVGHAFLLVHTKLLAFYSSRNASSIRPADLLILILLVQDLYPSESAEEELDRQSVAGKVLPQGPKRSESIPVSGPGSHGAAEKDSDDQQDTDDLSVPEVYYTPEPSPGGHSTGDESWLEGAEMLGTGEADAADVQMAEDLLQALGPLVPEASNPRRIFLDANLREGYCPLLPHTMHCLPLWPGISLVLLTKGPTTQVAITLYQLLDGFLVLERKLEEGPEAGAPRSYPFLAELRQRMDKFVKKLSGQDIQLQNTWVDFKSKIFSRSEPGSSLELLQAVANVKRQLCSVYRQLFLASAGHSLSQGLRDRAQKLMREKLLDWRDFLLVKSRRNITMVSYPCWTPLTHPTYLEDFPGLVHFIYVDRTAGQMMAPSLSVIEKSSSELGKGPLAAFIKRKVWSLIALARRYLQKGYTTLMLQDGDYCCSYFLWFENELGYKLEMMEVPVLSDDSAPIGMLAGDYYRKLLRYYSKNHQAEVVKCYELLTVHLGIIPSELVVQQACDLARHLWEPSRIPLL</sequence>
<feature type="region of interest" description="Disordered" evidence="1">
    <location>
        <begin position="273"/>
        <end position="343"/>
    </location>
</feature>
<accession>A0A8K0BTF8</accession>
<dbReference type="AlphaFoldDB" id="A0A8K0BTF8"/>
<keyword evidence="2" id="KW-0732">Signal</keyword>
<evidence type="ECO:0000259" key="3">
    <source>
        <dbReference type="Pfam" id="PF19036"/>
    </source>
</evidence>
<feature type="compositionally biased region" description="Acidic residues" evidence="1">
    <location>
        <begin position="311"/>
        <end position="322"/>
    </location>
</feature>
<dbReference type="InterPro" id="IPR043971">
    <property type="entry name" value="FUZ/MON1/HPS1_longin_2"/>
</dbReference>
<evidence type="ECO:0000256" key="2">
    <source>
        <dbReference type="SAM" id="SignalP"/>
    </source>
</evidence>
<feature type="domain" description="FUZ/MON1/HPS1 second Longin" evidence="4">
    <location>
        <begin position="230"/>
        <end position="428"/>
    </location>
</feature>
<dbReference type="InterPro" id="IPR043970">
    <property type="entry name" value="FUZ/MON1/HPS1_longin_3"/>
</dbReference>
<protein>
    <submittedName>
        <fullName evidence="6">Hermansky-Pudlak syndrome 1 protein</fullName>
    </submittedName>
</protein>
<evidence type="ECO:0000313" key="6">
    <source>
        <dbReference type="EMBL" id="KAF1636479.1"/>
    </source>
</evidence>
<dbReference type="InterPro" id="IPR043972">
    <property type="entry name" value="FUZ/MON1/HPS1_longin_1"/>
</dbReference>
<evidence type="ECO:0000259" key="4">
    <source>
        <dbReference type="Pfam" id="PF19037"/>
    </source>
</evidence>
<feature type="signal peptide" evidence="2">
    <location>
        <begin position="1"/>
        <end position="20"/>
    </location>
</feature>
<gene>
    <name evidence="6" type="primary">HPS1</name>
    <name evidence="6" type="ORF">FQV13_0000748</name>
</gene>
<dbReference type="GO" id="GO:0005085">
    <property type="term" value="F:guanyl-nucleotide exchange factor activity"/>
    <property type="evidence" value="ECO:0007669"/>
    <property type="project" value="TreeGrafter"/>
</dbReference>
<feature type="domain" description="FUZ/MON1/HPS1 first Longin" evidence="3">
    <location>
        <begin position="2"/>
        <end position="182"/>
    </location>
</feature>
<dbReference type="Pfam" id="PF19037">
    <property type="entry name" value="Fuz_longin_2"/>
    <property type="match status" value="1"/>
</dbReference>
<feature type="non-terminal residue" evidence="6">
    <location>
        <position position="741"/>
    </location>
</feature>
<evidence type="ECO:0000313" key="7">
    <source>
        <dbReference type="Proteomes" id="UP000799811"/>
    </source>
</evidence>
<dbReference type="EMBL" id="VULK01000423">
    <property type="protein sequence ID" value="KAF1636479.1"/>
    <property type="molecule type" value="Genomic_DNA"/>
</dbReference>
<organism evidence="6 7">
    <name type="scientific">Eudyptes filholi</name>
    <name type="common">Southern rockhopper penguin</name>
    <dbReference type="NCBI Taxonomy" id="1419345"/>
    <lineage>
        <taxon>Eukaryota</taxon>
        <taxon>Metazoa</taxon>
        <taxon>Chordata</taxon>
        <taxon>Craniata</taxon>
        <taxon>Vertebrata</taxon>
        <taxon>Euteleostomi</taxon>
        <taxon>Archelosauria</taxon>
        <taxon>Archosauria</taxon>
        <taxon>Dinosauria</taxon>
        <taxon>Saurischia</taxon>
        <taxon>Theropoda</taxon>
        <taxon>Coelurosauria</taxon>
        <taxon>Aves</taxon>
        <taxon>Neognathae</taxon>
        <taxon>Neoaves</taxon>
        <taxon>Aequornithes</taxon>
        <taxon>Sphenisciformes</taxon>
        <taxon>Spheniscidae</taxon>
        <taxon>Eudyptes</taxon>
    </lineage>
</organism>
<dbReference type="Pfam" id="PF19036">
    <property type="entry name" value="Fuz_longin_1"/>
    <property type="match status" value="1"/>
</dbReference>
<keyword evidence="7" id="KW-1185">Reference proteome</keyword>
<reference evidence="6 7" key="1">
    <citation type="journal article" date="2019" name="Gigascience">
        <title>High-coverage genomes to elucidate the evolution of penguins.</title>
        <authorList>
            <person name="Pan H."/>
            <person name="Cole T.L."/>
            <person name="Bi X."/>
            <person name="Fang M."/>
            <person name="Zhou C."/>
            <person name="Yang Z."/>
            <person name="Ksepka D.T."/>
            <person name="Hart T."/>
            <person name="Bouzat J.L."/>
            <person name="Argilla L.S."/>
            <person name="Bertelsen M.F."/>
            <person name="Boersma P.D."/>
            <person name="Bost C.A."/>
            <person name="Cherel Y."/>
            <person name="Dann P."/>
            <person name="Fiddaman S.R."/>
            <person name="Howard P."/>
            <person name="Labuschagne K."/>
            <person name="Mattern T."/>
            <person name="Miller G."/>
            <person name="Parker P."/>
            <person name="Phillips R.A."/>
            <person name="Quillfeldt P."/>
            <person name="Ryan P.G."/>
            <person name="Taylor H."/>
            <person name="Thompson D.R."/>
            <person name="Young M.J."/>
            <person name="Ellegaard M.R."/>
            <person name="Gilbert M.T.P."/>
            <person name="Sinding M.S."/>
            <person name="Pacheco G."/>
            <person name="Shepherd L.D."/>
            <person name="Tennyson A.J.D."/>
            <person name="Grosser S."/>
            <person name="Kay E."/>
            <person name="Nupen L.J."/>
            <person name="Ellenberg U."/>
            <person name="Houston D.M."/>
            <person name="Reeve A.H."/>
            <person name="Johnson K."/>
            <person name="Masello J.F."/>
            <person name="Stracke T."/>
            <person name="McKinlay B."/>
            <person name="Borboroglu P.G."/>
            <person name="Zhang D.X."/>
            <person name="Zhang G."/>
        </authorList>
    </citation>
    <scope>NUCLEOTIDE SEQUENCE [LARGE SCALE GENOMIC DNA]</scope>
    <source>
        <strain evidence="6">GS 12</strain>
    </source>
</reference>
<feature type="domain" description="FUZ/MON1/HPS1 third Longin" evidence="5">
    <location>
        <begin position="581"/>
        <end position="734"/>
    </location>
</feature>
<feature type="non-terminal residue" evidence="6">
    <location>
        <position position="1"/>
    </location>
</feature>
<dbReference type="InterPro" id="IPR026053">
    <property type="entry name" value="HPS1"/>
</dbReference>
<feature type="chain" id="PRO_5035467951" evidence="2">
    <location>
        <begin position="21"/>
        <end position="741"/>
    </location>
</feature>
<proteinExistence type="predicted"/>
<dbReference type="Pfam" id="PF19038">
    <property type="entry name" value="Fuz_longin_3"/>
    <property type="match status" value="1"/>
</dbReference>
<evidence type="ECO:0000256" key="1">
    <source>
        <dbReference type="SAM" id="MobiDB-lite"/>
    </source>
</evidence>
<dbReference type="GO" id="GO:0016192">
    <property type="term" value="P:vesicle-mediated transport"/>
    <property type="evidence" value="ECO:0007669"/>
    <property type="project" value="InterPro"/>
</dbReference>
<dbReference type="GO" id="GO:1903232">
    <property type="term" value="P:melanosome assembly"/>
    <property type="evidence" value="ECO:0007669"/>
    <property type="project" value="TreeGrafter"/>
</dbReference>
<dbReference type="Proteomes" id="UP000799811">
    <property type="component" value="Unassembled WGS sequence"/>
</dbReference>
<dbReference type="PANTHER" id="PTHR12761:SF1">
    <property type="entry name" value="BLOC-3 COMPLEX MEMBER HPS1"/>
    <property type="match status" value="1"/>
</dbReference>